<dbReference type="InterPro" id="IPR035906">
    <property type="entry name" value="MetI-like_sf"/>
</dbReference>
<reference evidence="9 10" key="1">
    <citation type="submission" date="2024-09" db="EMBL/GenBank/DDBJ databases">
        <authorList>
            <person name="Sun Q."/>
            <person name="Mori K."/>
        </authorList>
    </citation>
    <scope>NUCLEOTIDE SEQUENCE [LARGE SCALE GENOMIC DNA]</scope>
    <source>
        <strain evidence="9 10">CCM 7759</strain>
    </source>
</reference>
<dbReference type="PANTHER" id="PTHR43227">
    <property type="entry name" value="BLL4140 PROTEIN"/>
    <property type="match status" value="1"/>
</dbReference>
<dbReference type="PROSITE" id="PS50928">
    <property type="entry name" value="ABC_TM1"/>
    <property type="match status" value="1"/>
</dbReference>
<accession>A0ABV6DUN9</accession>
<comment type="caution">
    <text evidence="9">The sequence shown here is derived from an EMBL/GenBank/DDBJ whole genome shotgun (WGS) entry which is preliminary data.</text>
</comment>
<evidence type="ECO:0000256" key="2">
    <source>
        <dbReference type="ARBA" id="ARBA00022448"/>
    </source>
</evidence>
<evidence type="ECO:0000256" key="1">
    <source>
        <dbReference type="ARBA" id="ARBA00004651"/>
    </source>
</evidence>
<keyword evidence="4 7" id="KW-0812">Transmembrane</keyword>
<dbReference type="RefSeq" id="WP_377474331.1">
    <property type="nucleotide sequence ID" value="NZ_JBHLWN010000116.1"/>
</dbReference>
<comment type="subcellular location">
    <subcellularLocation>
        <location evidence="1 7">Cell membrane</location>
        <topology evidence="1 7">Multi-pass membrane protein</topology>
    </subcellularLocation>
</comment>
<dbReference type="InterPro" id="IPR050809">
    <property type="entry name" value="UgpAE/MalFG_permease"/>
</dbReference>
<evidence type="ECO:0000313" key="9">
    <source>
        <dbReference type="EMBL" id="MFC0216297.1"/>
    </source>
</evidence>
<protein>
    <submittedName>
        <fullName evidence="9">ABC transporter permease</fullName>
    </submittedName>
</protein>
<dbReference type="InterPro" id="IPR000515">
    <property type="entry name" value="MetI-like"/>
</dbReference>
<name>A0ABV6DUN9_9BACL</name>
<dbReference type="PANTHER" id="PTHR43227:SF11">
    <property type="entry name" value="BLL4140 PROTEIN"/>
    <property type="match status" value="1"/>
</dbReference>
<keyword evidence="2 7" id="KW-0813">Transport</keyword>
<feature type="transmembrane region" description="Helical" evidence="7">
    <location>
        <begin position="103"/>
        <end position="122"/>
    </location>
</feature>
<proteinExistence type="inferred from homology"/>
<evidence type="ECO:0000259" key="8">
    <source>
        <dbReference type="PROSITE" id="PS50928"/>
    </source>
</evidence>
<keyword evidence="3" id="KW-1003">Cell membrane</keyword>
<gene>
    <name evidence="9" type="ORF">ACFFK0_28265</name>
</gene>
<sequence length="325" mass="37292">MIEPPANHAVSKTGMRETSAAATRRRLWDKTRRYAPLYLLFLPVLAYYLIFQYAPMTGVIIAFKKYNFLDGIFGSPWAGFSHFERFIMSGDFWIVFRNTLILAFYRTLFGFPAPILFALLLYEMRFARWRRFFQTVSYLPHFVSWVVVYALLYNFFSESGLINTLLKSSFGYTLPFLSSTDFFRTMFVGSAIWKEIGWNAIIFLAALTRVDPELYEAAAIDGANRWRRIWHISLPGIRSIISIMFILSIGSLMSVSFEQILVMINPQVASVAEVIDYYVYRVGLLDTGNYSYATAVGLFRSVIALLLVLIANALAKKIDEEGGIW</sequence>
<feature type="transmembrane region" description="Helical" evidence="7">
    <location>
        <begin position="142"/>
        <end position="166"/>
    </location>
</feature>
<comment type="similarity">
    <text evidence="7">Belongs to the binding-protein-dependent transport system permease family.</text>
</comment>
<evidence type="ECO:0000313" key="10">
    <source>
        <dbReference type="Proteomes" id="UP001589776"/>
    </source>
</evidence>
<dbReference type="SUPFAM" id="SSF161098">
    <property type="entry name" value="MetI-like"/>
    <property type="match status" value="1"/>
</dbReference>
<dbReference type="CDD" id="cd06261">
    <property type="entry name" value="TM_PBP2"/>
    <property type="match status" value="1"/>
</dbReference>
<keyword evidence="6 7" id="KW-0472">Membrane</keyword>
<dbReference type="Gene3D" id="1.10.3720.10">
    <property type="entry name" value="MetI-like"/>
    <property type="match status" value="1"/>
</dbReference>
<feature type="transmembrane region" description="Helical" evidence="7">
    <location>
        <begin position="186"/>
        <end position="208"/>
    </location>
</feature>
<feature type="domain" description="ABC transmembrane type-1" evidence="8">
    <location>
        <begin position="96"/>
        <end position="311"/>
    </location>
</feature>
<feature type="transmembrane region" description="Helical" evidence="7">
    <location>
        <begin position="229"/>
        <end position="253"/>
    </location>
</feature>
<feature type="transmembrane region" description="Helical" evidence="7">
    <location>
        <begin position="290"/>
        <end position="315"/>
    </location>
</feature>
<evidence type="ECO:0000256" key="6">
    <source>
        <dbReference type="ARBA" id="ARBA00023136"/>
    </source>
</evidence>
<evidence type="ECO:0000256" key="7">
    <source>
        <dbReference type="RuleBase" id="RU363032"/>
    </source>
</evidence>
<keyword evidence="10" id="KW-1185">Reference proteome</keyword>
<evidence type="ECO:0000256" key="4">
    <source>
        <dbReference type="ARBA" id="ARBA00022692"/>
    </source>
</evidence>
<dbReference type="Pfam" id="PF00528">
    <property type="entry name" value="BPD_transp_1"/>
    <property type="match status" value="1"/>
</dbReference>
<feature type="transmembrane region" description="Helical" evidence="7">
    <location>
        <begin position="34"/>
        <end position="54"/>
    </location>
</feature>
<dbReference type="Proteomes" id="UP001589776">
    <property type="component" value="Unassembled WGS sequence"/>
</dbReference>
<evidence type="ECO:0000256" key="3">
    <source>
        <dbReference type="ARBA" id="ARBA00022475"/>
    </source>
</evidence>
<dbReference type="EMBL" id="JBHLWN010000116">
    <property type="protein sequence ID" value="MFC0216297.1"/>
    <property type="molecule type" value="Genomic_DNA"/>
</dbReference>
<keyword evidence="5 7" id="KW-1133">Transmembrane helix</keyword>
<organism evidence="9 10">
    <name type="scientific">Paenibacillus chartarius</name>
    <dbReference type="NCBI Taxonomy" id="747481"/>
    <lineage>
        <taxon>Bacteria</taxon>
        <taxon>Bacillati</taxon>
        <taxon>Bacillota</taxon>
        <taxon>Bacilli</taxon>
        <taxon>Bacillales</taxon>
        <taxon>Paenibacillaceae</taxon>
        <taxon>Paenibacillus</taxon>
    </lineage>
</organism>
<evidence type="ECO:0000256" key="5">
    <source>
        <dbReference type="ARBA" id="ARBA00022989"/>
    </source>
</evidence>